<dbReference type="SUPFAM" id="SSF55729">
    <property type="entry name" value="Acyl-CoA N-acyltransferases (Nat)"/>
    <property type="match status" value="1"/>
</dbReference>
<evidence type="ECO:0000259" key="1">
    <source>
        <dbReference type="PROSITE" id="PS51186"/>
    </source>
</evidence>
<keyword evidence="3" id="KW-1185">Reference proteome</keyword>
<organism evidence="2 3">
    <name type="scientific">Pseudoduganella umbonata</name>
    <dbReference type="NCBI Taxonomy" id="864828"/>
    <lineage>
        <taxon>Bacteria</taxon>
        <taxon>Pseudomonadati</taxon>
        <taxon>Pseudomonadota</taxon>
        <taxon>Betaproteobacteria</taxon>
        <taxon>Burkholderiales</taxon>
        <taxon>Oxalobacteraceae</taxon>
        <taxon>Telluria group</taxon>
        <taxon>Pseudoduganella</taxon>
    </lineage>
</organism>
<protein>
    <submittedName>
        <fullName evidence="2">GNAT family N-acetyltransferase</fullName>
    </submittedName>
</protein>
<name>A0ABX5UTV3_9BURK</name>
<dbReference type="Gene3D" id="3.40.630.30">
    <property type="match status" value="1"/>
</dbReference>
<dbReference type="EMBL" id="CP040017">
    <property type="protein sequence ID" value="QCP13775.1"/>
    <property type="molecule type" value="Genomic_DNA"/>
</dbReference>
<accession>A0ABX5UTV3</accession>
<sequence length="196" mass="21559">MSNPGIVPQAGTERRVVLTTDRLLLRLWRAGDVEPFVALNADPAVTEFLPGPVTPEQAAALFDAQNAMYARHGCCYFAAELKETGELAGFVGLKYQDFSVPFAPCHEVGWRLASRYWGCGLASEGARAALRFGFERLALDEIVSFTVTDNARSRRLMQRLGMVRDPQGDFAHPALPAGHPLSRHVLYRLPRAAFGT</sequence>
<reference evidence="2 3" key="1">
    <citation type="submission" date="2019-05" db="EMBL/GenBank/DDBJ databases">
        <title>Draft Genome Sequences of Six Type Strains of the Genus Massilia.</title>
        <authorList>
            <person name="Miess H."/>
            <person name="Frediansyhah A."/>
            <person name="Gross H."/>
        </authorList>
    </citation>
    <scope>NUCLEOTIDE SEQUENCE [LARGE SCALE GENOMIC DNA]</scope>
    <source>
        <strain evidence="2 3">DSMZ 26121</strain>
    </source>
</reference>
<dbReference type="PANTHER" id="PTHR43792:SF1">
    <property type="entry name" value="N-ACETYLTRANSFERASE DOMAIN-CONTAINING PROTEIN"/>
    <property type="match status" value="1"/>
</dbReference>
<gene>
    <name evidence="2" type="ORF">FCL38_27590</name>
</gene>
<dbReference type="PANTHER" id="PTHR43792">
    <property type="entry name" value="GNAT FAMILY, PUTATIVE (AFU_ORTHOLOGUE AFUA_3G00765)-RELATED-RELATED"/>
    <property type="match status" value="1"/>
</dbReference>
<dbReference type="InterPro" id="IPR000182">
    <property type="entry name" value="GNAT_dom"/>
</dbReference>
<dbReference type="Pfam" id="PF13302">
    <property type="entry name" value="Acetyltransf_3"/>
    <property type="match status" value="1"/>
</dbReference>
<dbReference type="PROSITE" id="PS51186">
    <property type="entry name" value="GNAT"/>
    <property type="match status" value="1"/>
</dbReference>
<evidence type="ECO:0000313" key="3">
    <source>
        <dbReference type="Proteomes" id="UP000298763"/>
    </source>
</evidence>
<evidence type="ECO:0000313" key="2">
    <source>
        <dbReference type="EMBL" id="QCP13775.1"/>
    </source>
</evidence>
<dbReference type="InterPro" id="IPR051531">
    <property type="entry name" value="N-acetyltransferase"/>
</dbReference>
<proteinExistence type="predicted"/>
<dbReference type="Proteomes" id="UP000298763">
    <property type="component" value="Chromosome"/>
</dbReference>
<dbReference type="InterPro" id="IPR016181">
    <property type="entry name" value="Acyl_CoA_acyltransferase"/>
</dbReference>
<feature type="domain" description="N-acetyltransferase" evidence="1">
    <location>
        <begin position="23"/>
        <end position="182"/>
    </location>
</feature>